<accession>A0A517LKC0</accession>
<reference evidence="1 2" key="1">
    <citation type="submission" date="2019-07" db="EMBL/GenBank/DDBJ databases">
        <title>Finished genome of Venturia effusa.</title>
        <authorList>
            <person name="Young C.A."/>
            <person name="Cox M.P."/>
            <person name="Ganley A.R.D."/>
            <person name="David W.J."/>
        </authorList>
    </citation>
    <scope>NUCLEOTIDE SEQUENCE [LARGE SCALE GENOMIC DNA]</scope>
    <source>
        <strain evidence="2">albino</strain>
    </source>
</reference>
<proteinExistence type="predicted"/>
<evidence type="ECO:0000313" key="2">
    <source>
        <dbReference type="Proteomes" id="UP000316270"/>
    </source>
</evidence>
<dbReference type="Proteomes" id="UP000316270">
    <property type="component" value="Chromosome 14"/>
</dbReference>
<evidence type="ECO:0000313" key="1">
    <source>
        <dbReference type="EMBL" id="QDS76092.1"/>
    </source>
</evidence>
<protein>
    <submittedName>
        <fullName evidence="1">Uncharacterized protein</fullName>
    </submittedName>
</protein>
<name>A0A517LKC0_9PEZI</name>
<dbReference type="AlphaFoldDB" id="A0A517LKC0"/>
<gene>
    <name evidence="1" type="ORF">FKW77_006206</name>
</gene>
<dbReference type="OrthoDB" id="10558275at2759"/>
<dbReference type="EMBL" id="CP042198">
    <property type="protein sequence ID" value="QDS76092.1"/>
    <property type="molecule type" value="Genomic_DNA"/>
</dbReference>
<keyword evidence="2" id="KW-1185">Reference proteome</keyword>
<sequence>MTNANILYISSQAIYSKKLMDPSRMHMVIPIMAPAELATPVATGDAVAEPEPAAALVLEPPELPTVTFELPLEVPVLPGKVAEEVPLDLIPSPPLLVF</sequence>
<organism evidence="1 2">
    <name type="scientific">Venturia effusa</name>
    <dbReference type="NCBI Taxonomy" id="50376"/>
    <lineage>
        <taxon>Eukaryota</taxon>
        <taxon>Fungi</taxon>
        <taxon>Dikarya</taxon>
        <taxon>Ascomycota</taxon>
        <taxon>Pezizomycotina</taxon>
        <taxon>Dothideomycetes</taxon>
        <taxon>Pleosporomycetidae</taxon>
        <taxon>Venturiales</taxon>
        <taxon>Venturiaceae</taxon>
        <taxon>Venturia</taxon>
    </lineage>
</organism>